<gene>
    <name evidence="3" type="ORF">KFK14_02020</name>
</gene>
<dbReference type="RefSeq" id="WP_212609687.1">
    <property type="nucleotide sequence ID" value="NZ_CP073910.1"/>
</dbReference>
<sequence length="448" mass="47138">MAELSLFEDMARLSDDAILAILASRSADEIRALPYDWALHGRPDQREPEGCARIWLMMAGRGFGKTRAGAEWVRGIAEADGAARIALVGASLHEARHVMVEGASGVLAVSPWWSRPAWNPALRRLVWKSGAQAEIFGAGPERLRGPAFSHAWADEIAKWPMGEAAWDNLQFALRMGDAPRVLATTTPRPVPLVRRLVALDGQGVTLTRGRTADNRANLPAAFLDAMTRSYAGTRLGRQELDGELLMDVEGALWTRGLIETCRVRHVPVAADGGAALRRVVVGVDPPAGTLSGQGGDACGIVVAGVGGDGLAYVVADASVEGLGPEGWARAVADAAAAYGADRVVAEANNGGAMVDSVLRAVDAGLPVKLVHAARGKSARAEPVAALYQSGRAWHRGAFPALEDEMCGLVRGGGYEGPGRSPDRADALVWALSELMLGKRGGAPRVRGV</sequence>
<dbReference type="Pfam" id="PF17289">
    <property type="entry name" value="Terminase_6C"/>
    <property type="match status" value="1"/>
</dbReference>
<evidence type="ECO:0000313" key="3">
    <source>
        <dbReference type="EMBL" id="QUT06285.1"/>
    </source>
</evidence>
<organism evidence="3 4">
    <name type="scientific">Sphingobium phenoxybenzoativorans</name>
    <dbReference type="NCBI Taxonomy" id="1592790"/>
    <lineage>
        <taxon>Bacteria</taxon>
        <taxon>Pseudomonadati</taxon>
        <taxon>Pseudomonadota</taxon>
        <taxon>Alphaproteobacteria</taxon>
        <taxon>Sphingomonadales</taxon>
        <taxon>Sphingomonadaceae</taxon>
        <taxon>Sphingobium</taxon>
    </lineage>
</organism>
<dbReference type="Gene3D" id="3.40.50.300">
    <property type="entry name" value="P-loop containing nucleotide triphosphate hydrolases"/>
    <property type="match status" value="1"/>
</dbReference>
<name>A0A975K7L6_9SPHN</name>
<evidence type="ECO:0000259" key="2">
    <source>
        <dbReference type="Pfam" id="PF17289"/>
    </source>
</evidence>
<dbReference type="Gene3D" id="3.30.420.240">
    <property type="match status" value="1"/>
</dbReference>
<dbReference type="AlphaFoldDB" id="A0A975K7L6"/>
<accession>A0A975K7L6</accession>
<dbReference type="KEGG" id="spph:KFK14_02020"/>
<reference evidence="3" key="1">
    <citation type="submission" date="2021-04" db="EMBL/GenBank/DDBJ databases">
        <title>Isolation of p-tert-butylphenol degrading bacteria Sphingobium phenoxybenzoativorans Tas13 from active sludge.</title>
        <authorList>
            <person name="Li Y."/>
        </authorList>
    </citation>
    <scope>NUCLEOTIDE SEQUENCE</scope>
    <source>
        <strain evidence="3">Tas13</strain>
    </source>
</reference>
<dbReference type="Proteomes" id="UP000681425">
    <property type="component" value="Chromosome"/>
</dbReference>
<evidence type="ECO:0000313" key="4">
    <source>
        <dbReference type="Proteomes" id="UP000681425"/>
    </source>
</evidence>
<keyword evidence="4" id="KW-1185">Reference proteome</keyword>
<evidence type="ECO:0000256" key="1">
    <source>
        <dbReference type="ARBA" id="ARBA00022612"/>
    </source>
</evidence>
<feature type="domain" description="Terminase large subunit gp17-like C-terminal" evidence="2">
    <location>
        <begin position="281"/>
        <end position="433"/>
    </location>
</feature>
<dbReference type="InterPro" id="IPR027417">
    <property type="entry name" value="P-loop_NTPase"/>
</dbReference>
<keyword evidence="1" id="KW-1188">Viral release from host cell</keyword>
<dbReference type="Pfam" id="PF03237">
    <property type="entry name" value="Terminase_6N"/>
    <property type="match status" value="1"/>
</dbReference>
<dbReference type="InterPro" id="IPR035421">
    <property type="entry name" value="Terminase_6C"/>
</dbReference>
<protein>
    <submittedName>
        <fullName evidence="3">DNA-packaging protein</fullName>
    </submittedName>
</protein>
<proteinExistence type="predicted"/>
<dbReference type="EMBL" id="CP073910">
    <property type="protein sequence ID" value="QUT06285.1"/>
    <property type="molecule type" value="Genomic_DNA"/>
</dbReference>